<feature type="compositionally biased region" description="Basic and acidic residues" evidence="5">
    <location>
        <begin position="53"/>
        <end position="78"/>
    </location>
</feature>
<feature type="compositionally biased region" description="Polar residues" evidence="5">
    <location>
        <begin position="115"/>
        <end position="124"/>
    </location>
</feature>
<dbReference type="CDD" id="cd14667">
    <property type="entry name" value="3D_containing_proteins"/>
    <property type="match status" value="1"/>
</dbReference>
<dbReference type="GO" id="GO:0008234">
    <property type="term" value="F:cysteine-type peptidase activity"/>
    <property type="evidence" value="ECO:0007669"/>
    <property type="project" value="UniProtKB-KW"/>
</dbReference>
<organism evidence="8 9">
    <name type="scientific">Hungatella hathewayi DSM 13479</name>
    <dbReference type="NCBI Taxonomy" id="566550"/>
    <lineage>
        <taxon>Bacteria</taxon>
        <taxon>Bacillati</taxon>
        <taxon>Bacillota</taxon>
        <taxon>Clostridia</taxon>
        <taxon>Lachnospirales</taxon>
        <taxon>Lachnospiraceae</taxon>
        <taxon>Hungatella</taxon>
    </lineage>
</organism>
<dbReference type="GO" id="GO:0006508">
    <property type="term" value="P:proteolysis"/>
    <property type="evidence" value="ECO:0007669"/>
    <property type="project" value="UniProtKB-KW"/>
</dbReference>
<comment type="caution">
    <text evidence="8">The sequence shown here is derived from an EMBL/GenBank/DDBJ whole genome shotgun (WGS) entry which is preliminary data.</text>
</comment>
<evidence type="ECO:0000256" key="2">
    <source>
        <dbReference type="ARBA" id="ARBA00022670"/>
    </source>
</evidence>
<dbReference type="Pfam" id="PF00877">
    <property type="entry name" value="NLPC_P60"/>
    <property type="match status" value="1"/>
</dbReference>
<evidence type="ECO:0000259" key="7">
    <source>
        <dbReference type="PROSITE" id="PS51935"/>
    </source>
</evidence>
<keyword evidence="6" id="KW-0812">Transmembrane</keyword>
<sequence length="720" mass="80634">MITDSRFKTKKETQIKLKTDAEVKLQNHNYLGNKKSDSGPGVPKQKSGVSGDEPPRLDRKIHMKTTEFSEPQEQKDNNRVFLAVNSASGLGERTKRREDDTPGYENTAGKAGRTKMQSEQTVHSNPKKESNKKGPEGAPQGEDGQKKRQKEKYIKEQQKQKARNDEKFHFSRKSGPEVRRKNHEYGFKDNVIFSREKSPLGTPETQSEIGGDRQETMGGFGKEEDPLKTRKKDEKISSKGEGNKKRVKKDTENTGMKKAVRRRMFAYMVNKLTDEQQKDSFAKTVKDIATIKVGLVVKQLFLYLLGLLGPLLGGLVTVALPFILIIVILYNTPLALFLPPLLGGDTVQSVLSGYYQEFYDDIREAEEENDEEVTYKNMQNGVARSNFTDVMMVYMVRYGTGQGNFSTVMNDKNKEKLKEIFDEMNHFASETTTDTVRVGESLGVMTFSGYCNCSICCGQWSGGPTASGAMPKADHTLAVDAYNPTLPMGTHIIANGKEYVVEDTGDFDRYGVDFDMYFGDHQTAQNFGHQDMEVYLADSNGSNSVEVTHTSLYVYNLSYEDYIELGKLTPSQEDLLREVMSEEFLHSMPASGIGEQVALLAQEKVGCQYSQDLRYEEGYYDCSSLVQRCYAQFGVNLPSVASTQGQYIVDNGLQVSENELRPGDLIFHARDDNADEFMSIGHVAIYVGNGMQVDARGTAYGVVYRPLVPSNIGLYGRPCR</sequence>
<evidence type="ECO:0000256" key="4">
    <source>
        <dbReference type="ARBA" id="ARBA00022807"/>
    </source>
</evidence>
<gene>
    <name evidence="8" type="ORF">CLOSTHATH_05620</name>
</gene>
<evidence type="ECO:0000313" key="8">
    <source>
        <dbReference type="EMBL" id="EFC96187.1"/>
    </source>
</evidence>
<feature type="compositionally biased region" description="Basic and acidic residues" evidence="5">
    <location>
        <begin position="210"/>
        <end position="252"/>
    </location>
</feature>
<name>D3APR6_9FIRM</name>
<dbReference type="EMBL" id="ACIO01000604">
    <property type="protein sequence ID" value="EFC96187.1"/>
    <property type="molecule type" value="Genomic_DNA"/>
</dbReference>
<proteinExistence type="inferred from homology"/>
<evidence type="ECO:0000256" key="5">
    <source>
        <dbReference type="SAM" id="MobiDB-lite"/>
    </source>
</evidence>
<dbReference type="InterPro" id="IPR000064">
    <property type="entry name" value="NLP_P60_dom"/>
</dbReference>
<evidence type="ECO:0000313" key="9">
    <source>
        <dbReference type="Proteomes" id="UP000004968"/>
    </source>
</evidence>
<dbReference type="HOGENOM" id="CLU_413146_0_0_9"/>
<comment type="similarity">
    <text evidence="1">Belongs to the peptidase C40 family.</text>
</comment>
<dbReference type="Gene3D" id="3.90.1720.10">
    <property type="entry name" value="endopeptidase domain like (from Nostoc punctiforme)"/>
    <property type="match status" value="1"/>
</dbReference>
<keyword evidence="2" id="KW-0645">Protease</keyword>
<dbReference type="InterPro" id="IPR038765">
    <property type="entry name" value="Papain-like_cys_pep_sf"/>
</dbReference>
<accession>D3APR6</accession>
<dbReference type="InterPro" id="IPR051794">
    <property type="entry name" value="PG_Endopeptidase_C40"/>
</dbReference>
<feature type="region of interest" description="Disordered" evidence="5">
    <location>
        <begin position="26"/>
        <end position="253"/>
    </location>
</feature>
<keyword evidence="6" id="KW-0472">Membrane</keyword>
<protein>
    <submittedName>
        <fullName evidence="8">NlpC/P60 family protein</fullName>
    </submittedName>
</protein>
<feature type="domain" description="NlpC/P60" evidence="7">
    <location>
        <begin position="591"/>
        <end position="720"/>
    </location>
</feature>
<feature type="compositionally biased region" description="Basic and acidic residues" evidence="5">
    <location>
        <begin position="143"/>
        <end position="187"/>
    </location>
</feature>
<keyword evidence="4" id="KW-0788">Thiol protease</keyword>
<evidence type="ECO:0000256" key="1">
    <source>
        <dbReference type="ARBA" id="ARBA00007074"/>
    </source>
</evidence>
<keyword evidence="3" id="KW-0378">Hydrolase</keyword>
<dbReference type="Proteomes" id="UP000004968">
    <property type="component" value="Unassembled WGS sequence"/>
</dbReference>
<feature type="transmembrane region" description="Helical" evidence="6">
    <location>
        <begin position="300"/>
        <end position="330"/>
    </location>
</feature>
<evidence type="ECO:0000256" key="6">
    <source>
        <dbReference type="SAM" id="Phobius"/>
    </source>
</evidence>
<feature type="compositionally biased region" description="Basic and acidic residues" evidence="5">
    <location>
        <begin position="126"/>
        <end position="135"/>
    </location>
</feature>
<reference evidence="8 9" key="1">
    <citation type="submission" date="2010-01" db="EMBL/GenBank/DDBJ databases">
        <authorList>
            <person name="Weinstock G."/>
            <person name="Sodergren E."/>
            <person name="Clifton S."/>
            <person name="Fulton L."/>
            <person name="Fulton B."/>
            <person name="Courtney L."/>
            <person name="Fronick C."/>
            <person name="Harrison M."/>
            <person name="Strong C."/>
            <person name="Farmer C."/>
            <person name="Delahaunty K."/>
            <person name="Markovic C."/>
            <person name="Hall O."/>
            <person name="Minx P."/>
            <person name="Tomlinson C."/>
            <person name="Mitreva M."/>
            <person name="Nelson J."/>
            <person name="Hou S."/>
            <person name="Wollam A."/>
            <person name="Pepin K.H."/>
            <person name="Johnson M."/>
            <person name="Bhonagiri V."/>
            <person name="Nash W.E."/>
            <person name="Warren W."/>
            <person name="Chinwalla A."/>
            <person name="Mardis E.R."/>
            <person name="Wilson R.K."/>
        </authorList>
    </citation>
    <scope>NUCLEOTIDE SEQUENCE [LARGE SCALE GENOMIC DNA]</scope>
    <source>
        <strain evidence="8 9">DSM 13479</strain>
    </source>
</reference>
<dbReference type="AlphaFoldDB" id="D3APR6"/>
<dbReference type="PROSITE" id="PS51935">
    <property type="entry name" value="NLPC_P60"/>
    <property type="match status" value="1"/>
</dbReference>
<dbReference type="PANTHER" id="PTHR47359:SF3">
    <property type="entry name" value="NLP_P60 DOMAIN-CONTAINING PROTEIN-RELATED"/>
    <property type="match status" value="1"/>
</dbReference>
<keyword evidence="6" id="KW-1133">Transmembrane helix</keyword>
<dbReference type="PANTHER" id="PTHR47359">
    <property type="entry name" value="PEPTIDOGLYCAN DL-ENDOPEPTIDASE CWLO"/>
    <property type="match status" value="1"/>
</dbReference>
<dbReference type="InterPro" id="IPR059180">
    <property type="entry name" value="3D_YorM"/>
</dbReference>
<dbReference type="SUPFAM" id="SSF54001">
    <property type="entry name" value="Cysteine proteinases"/>
    <property type="match status" value="1"/>
</dbReference>
<evidence type="ECO:0000256" key="3">
    <source>
        <dbReference type="ARBA" id="ARBA00022801"/>
    </source>
</evidence>